<proteinExistence type="predicted"/>
<protein>
    <submittedName>
        <fullName evidence="3">Zinc-binding metallopeptidase</fullName>
    </submittedName>
</protein>
<comment type="caution">
    <text evidence="3">The sequence shown here is derived from an EMBL/GenBank/DDBJ whole genome shotgun (WGS) entry which is preliminary data.</text>
</comment>
<feature type="region of interest" description="Disordered" evidence="1">
    <location>
        <begin position="436"/>
        <end position="465"/>
    </location>
</feature>
<sequence length="501" mass="55678">MESPAEPDQQEPTPDPQETPLHSLAADLSAPTITRAYQCQCGRPIFLGNSECLACHTPLGFVIDSMGVVPLAPVARAPVPAAQQDPQGGNDGLDAQDAGNGDENDPALDTYTVFGDGNGKQYHRCANFTTAAGCNWMVPVRGNGHNGDNGDLGEDNLGLAPGYCLSCSATRTIPDLSVPTNGELWRRLEQAKRRLMSQLLALGLPVVTRHADPVHGLAFDFLSNVPGGPHVLTGHEEGVITLNAEEAEDAVRERIRAEMREPYRTLVGHFRHEIGHYYWDRLVYPTPWIDDFRALFGDERLDYAGALHQHYEQGPPPDWALRFVTSYASSHPWEDWAETWAHYLHMADTADTAMSFGVDATLVELASDLFEAADLWQPEHPDAMKFLDFLNGWVRLTNVLNELSRSMGQPDYYPFVLPRAAVGKLQFVHQVITHERQRRVEPPVPREASPAPEQRQAQQQEHGWSPMLQQFQAQRIMRGAANAFRPRRRWAAFSPPSGFSG</sequence>
<evidence type="ECO:0000259" key="2">
    <source>
        <dbReference type="Pfam" id="PF10005"/>
    </source>
</evidence>
<accession>A0ABU8WA36</accession>
<organism evidence="3 4">
    <name type="scientific">Variovorax humicola</name>
    <dbReference type="NCBI Taxonomy" id="1769758"/>
    <lineage>
        <taxon>Bacteria</taxon>
        <taxon>Pseudomonadati</taxon>
        <taxon>Pseudomonadota</taxon>
        <taxon>Betaproteobacteria</taxon>
        <taxon>Burkholderiales</taxon>
        <taxon>Comamonadaceae</taxon>
        <taxon>Variovorax</taxon>
    </lineage>
</organism>
<feature type="region of interest" description="Disordered" evidence="1">
    <location>
        <begin position="1"/>
        <end position="21"/>
    </location>
</feature>
<dbReference type="RefSeq" id="WP_340367291.1">
    <property type="nucleotide sequence ID" value="NZ_JBBKZV010000031.1"/>
</dbReference>
<dbReference type="Proteomes" id="UP001363010">
    <property type="component" value="Unassembled WGS sequence"/>
</dbReference>
<dbReference type="Gene3D" id="3.40.390.70">
    <property type="match status" value="1"/>
</dbReference>
<name>A0ABU8WA36_9BURK</name>
<dbReference type="EMBL" id="JBBKZV010000031">
    <property type="protein sequence ID" value="MEJ8826252.1"/>
    <property type="molecule type" value="Genomic_DNA"/>
</dbReference>
<feature type="region of interest" description="Disordered" evidence="1">
    <location>
        <begin position="79"/>
        <end position="112"/>
    </location>
</feature>
<feature type="domain" description="Zinc-ribbon" evidence="2">
    <location>
        <begin position="110"/>
        <end position="177"/>
    </location>
</feature>
<dbReference type="Pfam" id="PF10005">
    <property type="entry name" value="Zn_ribbon_DZR_6"/>
    <property type="match status" value="2"/>
</dbReference>
<reference evidence="3 4" key="1">
    <citation type="submission" date="2024-03" db="EMBL/GenBank/DDBJ databases">
        <title>Novel species of the genus Variovorax.</title>
        <authorList>
            <person name="Liu Q."/>
            <person name="Xin Y.-H."/>
        </authorList>
    </citation>
    <scope>NUCLEOTIDE SEQUENCE [LARGE SCALE GENOMIC DNA]</scope>
    <source>
        <strain evidence="3 4">KACC 18501</strain>
    </source>
</reference>
<evidence type="ECO:0000313" key="4">
    <source>
        <dbReference type="Proteomes" id="UP001363010"/>
    </source>
</evidence>
<dbReference type="InterPro" id="IPR031321">
    <property type="entry name" value="UCP012641"/>
</dbReference>
<keyword evidence="4" id="KW-1185">Reference proteome</keyword>
<feature type="domain" description="Zinc-ribbon" evidence="2">
    <location>
        <begin position="37"/>
        <end position="76"/>
    </location>
</feature>
<dbReference type="Pfam" id="PF15887">
    <property type="entry name" value="Peptidase_Mx"/>
    <property type="match status" value="1"/>
</dbReference>
<feature type="compositionally biased region" description="Low complexity" evidence="1">
    <location>
        <begin position="446"/>
        <end position="461"/>
    </location>
</feature>
<gene>
    <name evidence="3" type="ORF">WKW80_30235</name>
</gene>
<dbReference type="InterPro" id="IPR011201">
    <property type="entry name" value="Zinc-ribbon_6_bact"/>
</dbReference>
<feature type="compositionally biased region" description="Low complexity" evidence="1">
    <location>
        <begin position="1"/>
        <end position="20"/>
    </location>
</feature>
<evidence type="ECO:0000256" key="1">
    <source>
        <dbReference type="SAM" id="MobiDB-lite"/>
    </source>
</evidence>
<evidence type="ECO:0000313" key="3">
    <source>
        <dbReference type="EMBL" id="MEJ8826252.1"/>
    </source>
</evidence>